<protein>
    <submittedName>
        <fullName evidence="3">Bifunctional 3-(3-hydroxy-phenyl)propionate/3-hydroxycinnamic acid hydroxylase</fullName>
    </submittedName>
</protein>
<evidence type="ECO:0000313" key="3">
    <source>
        <dbReference type="EMBL" id="GAA3526071.1"/>
    </source>
</evidence>
<name>A0ABP6UZU2_9PSEU</name>
<dbReference type="Pfam" id="PF01494">
    <property type="entry name" value="FAD_binding_3"/>
    <property type="match status" value="1"/>
</dbReference>
<evidence type="ECO:0000259" key="2">
    <source>
        <dbReference type="Pfam" id="PF01494"/>
    </source>
</evidence>
<dbReference type="Gene3D" id="3.50.50.60">
    <property type="entry name" value="FAD/NAD(P)-binding domain"/>
    <property type="match status" value="1"/>
</dbReference>
<keyword evidence="1" id="KW-0560">Oxidoreductase</keyword>
<dbReference type="NCBIfam" id="NF004829">
    <property type="entry name" value="PRK06183.1-3"/>
    <property type="match status" value="1"/>
</dbReference>
<dbReference type="EMBL" id="BAAAZN010000001">
    <property type="protein sequence ID" value="GAA3526071.1"/>
    <property type="molecule type" value="Genomic_DNA"/>
</dbReference>
<dbReference type="SUPFAM" id="SSF51905">
    <property type="entry name" value="FAD/NAD(P)-binding domain"/>
    <property type="match status" value="1"/>
</dbReference>
<keyword evidence="4" id="KW-1185">Reference proteome</keyword>
<accession>A0ABP6UZU2</accession>
<dbReference type="InterPro" id="IPR002938">
    <property type="entry name" value="FAD-bd"/>
</dbReference>
<dbReference type="InterPro" id="IPR050631">
    <property type="entry name" value="PheA/TfdB_FAD_monoxygenase"/>
</dbReference>
<dbReference type="PANTHER" id="PTHR43476:SF3">
    <property type="entry name" value="FAD-BINDING MONOOXYGENASE"/>
    <property type="match status" value="1"/>
</dbReference>
<feature type="domain" description="FAD-binding" evidence="2">
    <location>
        <begin position="4"/>
        <end position="340"/>
    </location>
</feature>
<dbReference type="InterPro" id="IPR036188">
    <property type="entry name" value="FAD/NAD-bd_sf"/>
</dbReference>
<dbReference type="PRINTS" id="PR00420">
    <property type="entry name" value="RNGMNOXGNASE"/>
</dbReference>
<dbReference type="PANTHER" id="PTHR43476">
    <property type="entry name" value="3-(3-HYDROXY-PHENYL)PROPIONATE/3-HYDROXYCINNAMIC ACID HYDROXYLASE"/>
    <property type="match status" value="1"/>
</dbReference>
<comment type="caution">
    <text evidence="3">The sequence shown here is derived from an EMBL/GenBank/DDBJ whole genome shotgun (WGS) entry which is preliminary data.</text>
</comment>
<proteinExistence type="predicted"/>
<dbReference type="RefSeq" id="WP_344855000.1">
    <property type="nucleotide sequence ID" value="NZ_BAAAZN010000001.1"/>
</dbReference>
<reference evidence="4" key="1">
    <citation type="journal article" date="2019" name="Int. J. Syst. Evol. Microbiol.">
        <title>The Global Catalogue of Microorganisms (GCM) 10K type strain sequencing project: providing services to taxonomists for standard genome sequencing and annotation.</title>
        <authorList>
            <consortium name="The Broad Institute Genomics Platform"/>
            <consortium name="The Broad Institute Genome Sequencing Center for Infectious Disease"/>
            <person name="Wu L."/>
            <person name="Ma J."/>
        </authorList>
    </citation>
    <scope>NUCLEOTIDE SEQUENCE [LARGE SCALE GENOMIC DNA]</scope>
    <source>
        <strain evidence="4">JCM 16898</strain>
    </source>
</reference>
<sequence length="516" mass="55873">MAVDVDVVVVGFGPGGEVVASLLGQAGHRVLVLDKAPAPYGQPRMSTLDGEIARVLQHAADPAEAMRDAIQAPRISVYGADGEPVPPIDWDYRIAGHWSHYSLHQPNIEAALEARIAQRPSVEVRWGARAVGIDQSGAAVRVTVETGDGARSEVSARYVLGFDGASSFVRQAAGIELDVLREHDERWILTDFDAIRPLPAEMTRTQYHMDPARPWFAGPNGARRCRTDVRVLPHEDLDEMLSEDRGYAFLEQRFGLTREDVRMTRRVDYRFRSHIARAFRAGRVFLGGDAAHAMTPYMGQGACCAMRDAANLAWKLSLVLSGAADEALLDTYEPERLPQSAFFVHGSLAIYQYVNELDPEKAAVRDAASRAGEITFPPIPGLVAGVLRRDAAGTPAAYAGELAPQGVVRLGDAEARLDDLVGYGAQLISPLPLEDLLGPDRLARLAQLAVQVVQIEDRADADGTYRDFWADTGATALLARADHYLFGVAVDAADISALVDDFLAQVPRAAVPAGAR</sequence>
<gene>
    <name evidence="3" type="ORF">GCM10022222_06270</name>
</gene>
<organism evidence="3 4">
    <name type="scientific">Amycolatopsis ultiminotia</name>
    <dbReference type="NCBI Taxonomy" id="543629"/>
    <lineage>
        <taxon>Bacteria</taxon>
        <taxon>Bacillati</taxon>
        <taxon>Actinomycetota</taxon>
        <taxon>Actinomycetes</taxon>
        <taxon>Pseudonocardiales</taxon>
        <taxon>Pseudonocardiaceae</taxon>
        <taxon>Amycolatopsis</taxon>
    </lineage>
</organism>
<dbReference type="Gene3D" id="3.30.70.2450">
    <property type="match status" value="1"/>
</dbReference>
<evidence type="ECO:0000313" key="4">
    <source>
        <dbReference type="Proteomes" id="UP001500689"/>
    </source>
</evidence>
<dbReference type="Proteomes" id="UP001500689">
    <property type="component" value="Unassembled WGS sequence"/>
</dbReference>
<evidence type="ECO:0000256" key="1">
    <source>
        <dbReference type="ARBA" id="ARBA00023002"/>
    </source>
</evidence>